<accession>A0A914IEZ9</accession>
<dbReference type="WBParaSite" id="Gr19_v10_g9282.t1">
    <property type="protein sequence ID" value="Gr19_v10_g9282.t1"/>
    <property type="gene ID" value="Gr19_v10_g9282"/>
</dbReference>
<organism evidence="1 2">
    <name type="scientific">Globodera rostochiensis</name>
    <name type="common">Golden nematode worm</name>
    <name type="synonym">Heterodera rostochiensis</name>
    <dbReference type="NCBI Taxonomy" id="31243"/>
    <lineage>
        <taxon>Eukaryota</taxon>
        <taxon>Metazoa</taxon>
        <taxon>Ecdysozoa</taxon>
        <taxon>Nematoda</taxon>
        <taxon>Chromadorea</taxon>
        <taxon>Rhabditida</taxon>
        <taxon>Tylenchina</taxon>
        <taxon>Tylenchomorpha</taxon>
        <taxon>Tylenchoidea</taxon>
        <taxon>Heteroderidae</taxon>
        <taxon>Heteroderinae</taxon>
        <taxon>Globodera</taxon>
    </lineage>
</organism>
<dbReference type="AlphaFoldDB" id="A0A914IEZ9"/>
<name>A0A914IEZ9_GLORO</name>
<sequence>MKNIMIYLMNCGRKEENVEKRVKSEFIEFDRISDKEEFDNEKDGEEQSTDSYSLFDNSNLKESFSKSQKGVKKKYLEIEKQEIIAEWKNQLGVSKNQKKHTDAEREFLVQHCIIGKTKMEFQKNKTDTLTLIM</sequence>
<proteinExistence type="predicted"/>
<reference evidence="2" key="1">
    <citation type="submission" date="2022-11" db="UniProtKB">
        <authorList>
            <consortium name="WormBaseParasite"/>
        </authorList>
    </citation>
    <scope>IDENTIFICATION</scope>
</reference>
<protein>
    <submittedName>
        <fullName evidence="2">Uncharacterized protein</fullName>
    </submittedName>
</protein>
<keyword evidence="1" id="KW-1185">Reference proteome</keyword>
<dbReference type="Proteomes" id="UP000887572">
    <property type="component" value="Unplaced"/>
</dbReference>
<evidence type="ECO:0000313" key="1">
    <source>
        <dbReference type="Proteomes" id="UP000887572"/>
    </source>
</evidence>
<evidence type="ECO:0000313" key="2">
    <source>
        <dbReference type="WBParaSite" id="Gr19_v10_g9282.t1"/>
    </source>
</evidence>